<evidence type="ECO:0000313" key="3">
    <source>
        <dbReference type="EMBL" id="THG96218.1"/>
    </source>
</evidence>
<feature type="coiled-coil region" evidence="1">
    <location>
        <begin position="141"/>
        <end position="168"/>
    </location>
</feature>
<comment type="caution">
    <text evidence="3">The sequence shown here is derived from an EMBL/GenBank/DDBJ whole genome shotgun (WGS) entry which is preliminary data.</text>
</comment>
<organism evidence="3 4">
    <name type="scientific">Hermanssonia centrifuga</name>
    <dbReference type="NCBI Taxonomy" id="98765"/>
    <lineage>
        <taxon>Eukaryota</taxon>
        <taxon>Fungi</taxon>
        <taxon>Dikarya</taxon>
        <taxon>Basidiomycota</taxon>
        <taxon>Agaricomycotina</taxon>
        <taxon>Agaricomycetes</taxon>
        <taxon>Polyporales</taxon>
        <taxon>Meruliaceae</taxon>
        <taxon>Hermanssonia</taxon>
    </lineage>
</organism>
<feature type="compositionally biased region" description="Pro residues" evidence="2">
    <location>
        <begin position="378"/>
        <end position="390"/>
    </location>
</feature>
<reference evidence="3 4" key="1">
    <citation type="submission" date="2019-02" db="EMBL/GenBank/DDBJ databases">
        <title>Genome sequencing of the rare red list fungi Phlebia centrifuga.</title>
        <authorList>
            <person name="Buettner E."/>
            <person name="Kellner H."/>
        </authorList>
    </citation>
    <scope>NUCLEOTIDE SEQUENCE [LARGE SCALE GENOMIC DNA]</scope>
    <source>
        <strain evidence="3 4">DSM 108282</strain>
    </source>
</reference>
<accession>A0A4S4KDP3</accession>
<protein>
    <submittedName>
        <fullName evidence="3">Uncharacterized protein</fullName>
    </submittedName>
</protein>
<sequence length="390" mass="44453">MQPPDSVVTQLDIYTEEKFEDEEDLRERSLANHRRTASDSEVLLQDLINTAKQYDELYPEVVRALNSYRHILEKDSDISFKSDIIFVLNKFTEHASHIDNFDDSWCSFVKQFADSVRHITGQSLEAGTAQDGQNLIVGEELDSLRMRVDELSEERSRLQNELSQQVAELSTLRTLPLSVTSPTLRNQGKGNGENFHGLVQRLVQKEKQVIQLQGELERLKAQNPSESRELEEKAKRERDRAKWNTLMEEIAKSKLQNDELQTSFGIKEKEVTYLKRALESVYSRFRSREENREPEVDAQLMAARAIEDLTQKDDEIKVLNSEIEKLKAELAVKPRFITEQDFKHRVPPPPPPPPVKPKRAVTAPAMENGTDGTSTTLPSPPPPPPPPPGP</sequence>
<evidence type="ECO:0000256" key="1">
    <source>
        <dbReference type="SAM" id="Coils"/>
    </source>
</evidence>
<feature type="coiled-coil region" evidence="1">
    <location>
        <begin position="302"/>
        <end position="329"/>
    </location>
</feature>
<name>A0A4S4KDP3_9APHY</name>
<feature type="non-terminal residue" evidence="3">
    <location>
        <position position="390"/>
    </location>
</feature>
<keyword evidence="4" id="KW-1185">Reference proteome</keyword>
<gene>
    <name evidence="3" type="ORF">EW026_g5579</name>
</gene>
<feature type="coiled-coil region" evidence="1">
    <location>
        <begin position="202"/>
        <end position="236"/>
    </location>
</feature>
<keyword evidence="1" id="KW-0175">Coiled coil</keyword>
<proteinExistence type="predicted"/>
<feature type="region of interest" description="Disordered" evidence="2">
    <location>
        <begin position="337"/>
        <end position="390"/>
    </location>
</feature>
<dbReference type="Proteomes" id="UP000309038">
    <property type="component" value="Unassembled WGS sequence"/>
</dbReference>
<dbReference type="EMBL" id="SGPJ01000252">
    <property type="protein sequence ID" value="THG96218.1"/>
    <property type="molecule type" value="Genomic_DNA"/>
</dbReference>
<evidence type="ECO:0000256" key="2">
    <source>
        <dbReference type="SAM" id="MobiDB-lite"/>
    </source>
</evidence>
<dbReference type="AlphaFoldDB" id="A0A4S4KDP3"/>
<evidence type="ECO:0000313" key="4">
    <source>
        <dbReference type="Proteomes" id="UP000309038"/>
    </source>
</evidence>